<gene>
    <name evidence="2" type="ORF">Smic_65400</name>
</gene>
<dbReference type="EMBL" id="BLWD01000001">
    <property type="protein sequence ID" value="GFN07984.1"/>
    <property type="molecule type" value="Genomic_DNA"/>
</dbReference>
<sequence>MVEAERMTGSSSYASHPEYLPDFMNDRRDDDGRQVVKLDLAENHELASATLSRFPAATGDVIDFETVSFEERLWWDDEEHWTKMASELLSSYVQRGERVAIIWGNYVMPTVTMPADVAVRHAQDILDAGPHFWIHPLGGSVLIECLMDGQVTIVTVPSA</sequence>
<organism evidence="2 3">
    <name type="scientific">Streptomyces microflavus</name>
    <name type="common">Streptomyces lipmanii</name>
    <dbReference type="NCBI Taxonomy" id="1919"/>
    <lineage>
        <taxon>Bacteria</taxon>
        <taxon>Bacillati</taxon>
        <taxon>Actinomycetota</taxon>
        <taxon>Actinomycetes</taxon>
        <taxon>Kitasatosporales</taxon>
        <taxon>Streptomycetaceae</taxon>
        <taxon>Streptomyces</taxon>
    </lineage>
</organism>
<evidence type="ECO:0000313" key="2">
    <source>
        <dbReference type="EMBL" id="GFN07984.1"/>
    </source>
</evidence>
<dbReference type="RefSeq" id="WP_032753563.1">
    <property type="nucleotide sequence ID" value="NZ_BMUG01000006.1"/>
</dbReference>
<dbReference type="AlphaFoldDB" id="A0A7J0D1F5"/>
<proteinExistence type="predicted"/>
<evidence type="ECO:0000313" key="3">
    <source>
        <dbReference type="Proteomes" id="UP000498740"/>
    </source>
</evidence>
<evidence type="ECO:0000256" key="1">
    <source>
        <dbReference type="SAM" id="MobiDB-lite"/>
    </source>
</evidence>
<comment type="caution">
    <text evidence="2">The sequence shown here is derived from an EMBL/GenBank/DDBJ whole genome shotgun (WGS) entry which is preliminary data.</text>
</comment>
<name>A0A7J0D1F5_STRMI</name>
<feature type="region of interest" description="Disordered" evidence="1">
    <location>
        <begin position="1"/>
        <end position="26"/>
    </location>
</feature>
<protein>
    <submittedName>
        <fullName evidence="2">Uncharacterized protein</fullName>
    </submittedName>
</protein>
<dbReference type="Proteomes" id="UP000498740">
    <property type="component" value="Unassembled WGS sequence"/>
</dbReference>
<accession>A0A7J0D1F5</accession>
<reference evidence="2 3" key="1">
    <citation type="submission" date="2020-05" db="EMBL/GenBank/DDBJ databases">
        <title>Whole genome shotgun sequence of Streptomyces microflavus NBRC 13062.</title>
        <authorList>
            <person name="Komaki H."/>
            <person name="Tamura T."/>
        </authorList>
    </citation>
    <scope>NUCLEOTIDE SEQUENCE [LARGE SCALE GENOMIC DNA]</scope>
    <source>
        <strain evidence="2 3">NBRC 13062</strain>
    </source>
</reference>